<evidence type="ECO:0000313" key="3">
    <source>
        <dbReference type="Proteomes" id="UP000028725"/>
    </source>
</evidence>
<evidence type="ECO:0000256" key="1">
    <source>
        <dbReference type="SAM" id="SignalP"/>
    </source>
</evidence>
<sequence length="261" mass="28333">MRASRILLLSLCAALSACAAKKPPPPQSASLGETKLEYRDYSRVKGSLCGVDPRRLGPELQKINEVLEQFVSKTENAAKPEATAEEVELLREGSQSLGPVVDAHAKNLAGLSACGFKKQAPFPELAQKGEPIVKQAKARLDEAPAVLAAADKRIAESKWREESAAREATAKQTWCTGKVIVGSGDLYFARQEPDGKIRWSFCDGIAVEWMSGSDPAVIVPDTISKKDRKKIQDKRYLEAAKGYPSEEIDKLGAGKKPEAQE</sequence>
<dbReference type="OrthoDB" id="5507840at2"/>
<organism evidence="2 3">
    <name type="scientific">Hyalangium minutum</name>
    <dbReference type="NCBI Taxonomy" id="394096"/>
    <lineage>
        <taxon>Bacteria</taxon>
        <taxon>Pseudomonadati</taxon>
        <taxon>Myxococcota</taxon>
        <taxon>Myxococcia</taxon>
        <taxon>Myxococcales</taxon>
        <taxon>Cystobacterineae</taxon>
        <taxon>Archangiaceae</taxon>
        <taxon>Hyalangium</taxon>
    </lineage>
</organism>
<reference evidence="2 3" key="1">
    <citation type="submission" date="2014-04" db="EMBL/GenBank/DDBJ databases">
        <title>Genome assembly of Hyalangium minutum DSM 14724.</title>
        <authorList>
            <person name="Sharma G."/>
            <person name="Subramanian S."/>
        </authorList>
    </citation>
    <scope>NUCLEOTIDE SEQUENCE [LARGE SCALE GENOMIC DNA]</scope>
    <source>
        <strain evidence="2 3">DSM 14724</strain>
    </source>
</reference>
<accession>A0A085W5F6</accession>
<protein>
    <submittedName>
        <fullName evidence="2">Putative lipoprotein</fullName>
    </submittedName>
</protein>
<dbReference type="RefSeq" id="WP_044196530.1">
    <property type="nucleotide sequence ID" value="NZ_JMCB01000019.1"/>
</dbReference>
<proteinExistence type="predicted"/>
<feature type="signal peptide" evidence="1">
    <location>
        <begin position="1"/>
        <end position="19"/>
    </location>
</feature>
<feature type="chain" id="PRO_5001799264" evidence="1">
    <location>
        <begin position="20"/>
        <end position="261"/>
    </location>
</feature>
<dbReference type="AlphaFoldDB" id="A0A085W5F6"/>
<keyword evidence="1" id="KW-0732">Signal</keyword>
<keyword evidence="3" id="KW-1185">Reference proteome</keyword>
<evidence type="ECO:0000313" key="2">
    <source>
        <dbReference type="EMBL" id="KFE62919.1"/>
    </source>
</evidence>
<keyword evidence="2" id="KW-0449">Lipoprotein</keyword>
<name>A0A085W5F6_9BACT</name>
<dbReference type="PROSITE" id="PS51257">
    <property type="entry name" value="PROKAR_LIPOPROTEIN"/>
    <property type="match status" value="1"/>
</dbReference>
<dbReference type="Proteomes" id="UP000028725">
    <property type="component" value="Unassembled WGS sequence"/>
</dbReference>
<comment type="caution">
    <text evidence="2">The sequence shown here is derived from an EMBL/GenBank/DDBJ whole genome shotgun (WGS) entry which is preliminary data.</text>
</comment>
<dbReference type="EMBL" id="JMCB01000019">
    <property type="protein sequence ID" value="KFE62919.1"/>
    <property type="molecule type" value="Genomic_DNA"/>
</dbReference>
<gene>
    <name evidence="2" type="ORF">DB31_2978</name>
</gene>